<sequence>MTPLLISIQWVLGKLGLPGWGFIASNYYKVLRGLLRIRVRVVGTPVHGRAVLYVSNHVSWSDIVVIGSLAPVAFVAKREVASWPLVGITAKIQRTVFVDRTRRHQTGDAVSQIVERLKGGTSVVLFAEGTSSDGNRVLPFRSALLGSVEDAAAAHQGGADAILIQPIAITYTGQQGMPMRRSQRPLVAWYGDLDFMPHIKRFVGEGVVDAVVSYGPPVPADGTLDRKAMTRKLHEDVRRLMVSALRGRPIPANQPQPVAPSVTVDLVAQEKISA</sequence>
<dbReference type="CDD" id="cd07989">
    <property type="entry name" value="LPLAT_AGPAT-like"/>
    <property type="match status" value="1"/>
</dbReference>
<dbReference type="PANTHER" id="PTHR10434:SF64">
    <property type="entry name" value="1-ACYL-SN-GLYCEROL-3-PHOSPHATE ACYLTRANSFERASE-RELATED"/>
    <property type="match status" value="1"/>
</dbReference>
<dbReference type="SUPFAM" id="SSF69593">
    <property type="entry name" value="Glycerol-3-phosphate (1)-acyltransferase"/>
    <property type="match status" value="1"/>
</dbReference>
<evidence type="ECO:0000259" key="6">
    <source>
        <dbReference type="SMART" id="SM00563"/>
    </source>
</evidence>
<evidence type="ECO:0000256" key="3">
    <source>
        <dbReference type="ARBA" id="ARBA00022679"/>
    </source>
</evidence>
<keyword evidence="2" id="KW-0444">Lipid biosynthesis</keyword>
<dbReference type="GO" id="GO:0003841">
    <property type="term" value="F:1-acylglycerol-3-phosphate O-acyltransferase activity"/>
    <property type="evidence" value="ECO:0007669"/>
    <property type="project" value="TreeGrafter"/>
</dbReference>
<evidence type="ECO:0000256" key="5">
    <source>
        <dbReference type="ARBA" id="ARBA00023315"/>
    </source>
</evidence>
<comment type="pathway">
    <text evidence="1">Lipid metabolism.</text>
</comment>
<dbReference type="PANTHER" id="PTHR10434">
    <property type="entry name" value="1-ACYL-SN-GLYCEROL-3-PHOSPHATE ACYLTRANSFERASE"/>
    <property type="match status" value="1"/>
</dbReference>
<name>A0A346A4J1_9HYPH</name>
<accession>A0A346A4J1</accession>
<dbReference type="InterPro" id="IPR002123">
    <property type="entry name" value="Plipid/glycerol_acylTrfase"/>
</dbReference>
<keyword evidence="5 7" id="KW-0012">Acyltransferase</keyword>
<dbReference type="KEGG" id="ptaw:DW352_17560"/>
<dbReference type="OrthoDB" id="9806880at2"/>
<evidence type="ECO:0000313" key="7">
    <source>
        <dbReference type="EMBL" id="AXK84088.1"/>
    </source>
</evidence>
<dbReference type="AlphaFoldDB" id="A0A346A4J1"/>
<evidence type="ECO:0000256" key="4">
    <source>
        <dbReference type="ARBA" id="ARBA00023098"/>
    </source>
</evidence>
<proteinExistence type="predicted"/>
<dbReference type="Pfam" id="PF01553">
    <property type="entry name" value="Acyltransferase"/>
    <property type="match status" value="1"/>
</dbReference>
<gene>
    <name evidence="7" type="ORF">DW352_17560</name>
</gene>
<keyword evidence="3 7" id="KW-0808">Transferase</keyword>
<protein>
    <submittedName>
        <fullName evidence="7">1-acyl-sn-glycerol-3-phosphate acyltransferase</fullName>
    </submittedName>
</protein>
<evidence type="ECO:0000256" key="1">
    <source>
        <dbReference type="ARBA" id="ARBA00005189"/>
    </source>
</evidence>
<reference evidence="7 8" key="1">
    <citation type="submission" date="2018-07" db="EMBL/GenBank/DDBJ databases">
        <authorList>
            <person name="Quirk P.G."/>
            <person name="Krulwich T.A."/>
        </authorList>
    </citation>
    <scope>NUCLEOTIDE SEQUENCE [LARGE SCALE GENOMIC DNA]</scope>
    <source>
        <strain evidence="7 8">CC-BB4</strain>
    </source>
</reference>
<keyword evidence="8" id="KW-1185">Reference proteome</keyword>
<evidence type="ECO:0000256" key="2">
    <source>
        <dbReference type="ARBA" id="ARBA00022516"/>
    </source>
</evidence>
<evidence type="ECO:0000313" key="8">
    <source>
        <dbReference type="Proteomes" id="UP000254889"/>
    </source>
</evidence>
<organism evidence="7 8">
    <name type="scientific">Pseudolabrys taiwanensis</name>
    <dbReference type="NCBI Taxonomy" id="331696"/>
    <lineage>
        <taxon>Bacteria</taxon>
        <taxon>Pseudomonadati</taxon>
        <taxon>Pseudomonadota</taxon>
        <taxon>Alphaproteobacteria</taxon>
        <taxon>Hyphomicrobiales</taxon>
        <taxon>Xanthobacteraceae</taxon>
        <taxon>Pseudolabrys</taxon>
    </lineage>
</organism>
<keyword evidence="4" id="KW-0443">Lipid metabolism</keyword>
<dbReference type="SMART" id="SM00563">
    <property type="entry name" value="PlsC"/>
    <property type="match status" value="1"/>
</dbReference>
<dbReference type="EMBL" id="CP031417">
    <property type="protein sequence ID" value="AXK84088.1"/>
    <property type="molecule type" value="Genomic_DNA"/>
</dbReference>
<feature type="domain" description="Phospholipid/glycerol acyltransferase" evidence="6">
    <location>
        <begin position="51"/>
        <end position="172"/>
    </location>
</feature>
<dbReference type="Proteomes" id="UP000254889">
    <property type="component" value="Chromosome"/>
</dbReference>
<dbReference type="GO" id="GO:0006654">
    <property type="term" value="P:phosphatidic acid biosynthetic process"/>
    <property type="evidence" value="ECO:0007669"/>
    <property type="project" value="TreeGrafter"/>
</dbReference>